<dbReference type="InterPro" id="IPR036291">
    <property type="entry name" value="NAD(P)-bd_dom_sf"/>
</dbReference>
<evidence type="ECO:0000256" key="1">
    <source>
        <dbReference type="ARBA" id="ARBA00038048"/>
    </source>
</evidence>
<reference evidence="4 5" key="1">
    <citation type="submission" date="2023-03" db="EMBL/GenBank/DDBJ databases">
        <title>Genome insight into feeding habits of ladybird beetles.</title>
        <authorList>
            <person name="Li H.-S."/>
            <person name="Huang Y.-H."/>
            <person name="Pang H."/>
        </authorList>
    </citation>
    <scope>NUCLEOTIDE SEQUENCE [LARGE SCALE GENOMIC DNA]</scope>
    <source>
        <strain evidence="4">SYSU_2023b</strain>
        <tissue evidence="4">Whole body</tissue>
    </source>
</reference>
<dbReference type="InterPro" id="IPR005097">
    <property type="entry name" value="Sacchrp_dh_NADP-bd"/>
</dbReference>
<feature type="domain" description="Saccharopine dehydrogenase NADP binding" evidence="3">
    <location>
        <begin position="7"/>
        <end position="141"/>
    </location>
</feature>
<keyword evidence="2" id="KW-0472">Membrane</keyword>
<proteinExistence type="inferred from homology"/>
<dbReference type="Pfam" id="PF03435">
    <property type="entry name" value="Sacchrp_dh_NADP"/>
    <property type="match status" value="1"/>
</dbReference>
<evidence type="ECO:0000313" key="4">
    <source>
        <dbReference type="EMBL" id="KAK9871273.1"/>
    </source>
</evidence>
<comment type="similarity">
    <text evidence="1">Belongs to the saccharopine dehydrogenase family.</text>
</comment>
<name>A0AAW1TRH3_9CUCU</name>
<feature type="transmembrane region" description="Helical" evidence="2">
    <location>
        <begin position="277"/>
        <end position="297"/>
    </location>
</feature>
<dbReference type="PANTHER" id="PTHR12286">
    <property type="entry name" value="SACCHAROPINE DEHYDROGENASE-LIKE OXIDOREDUCTASE"/>
    <property type="match status" value="1"/>
</dbReference>
<dbReference type="GO" id="GO:0005811">
    <property type="term" value="C:lipid droplet"/>
    <property type="evidence" value="ECO:0007669"/>
    <property type="project" value="TreeGrafter"/>
</dbReference>
<dbReference type="Gene3D" id="3.40.50.720">
    <property type="entry name" value="NAD(P)-binding Rossmann-like Domain"/>
    <property type="match status" value="1"/>
</dbReference>
<keyword evidence="5" id="KW-1185">Reference proteome</keyword>
<dbReference type="PANTHER" id="PTHR12286:SF5">
    <property type="entry name" value="SACCHAROPINE DEHYDROGENASE-LIKE OXIDOREDUCTASE"/>
    <property type="match status" value="1"/>
</dbReference>
<dbReference type="GO" id="GO:0005739">
    <property type="term" value="C:mitochondrion"/>
    <property type="evidence" value="ECO:0007669"/>
    <property type="project" value="TreeGrafter"/>
</dbReference>
<comment type="caution">
    <text evidence="4">The sequence shown here is derived from an EMBL/GenBank/DDBJ whole genome shotgun (WGS) entry which is preliminary data.</text>
</comment>
<protein>
    <recommendedName>
        <fullName evidence="3">Saccharopine dehydrogenase NADP binding domain-containing protein</fullName>
    </recommendedName>
</protein>
<evidence type="ECO:0000313" key="5">
    <source>
        <dbReference type="Proteomes" id="UP001431783"/>
    </source>
</evidence>
<dbReference type="SUPFAM" id="SSF51735">
    <property type="entry name" value="NAD(P)-binding Rossmann-fold domains"/>
    <property type="match status" value="1"/>
</dbReference>
<dbReference type="Proteomes" id="UP001431783">
    <property type="component" value="Unassembled WGS sequence"/>
</dbReference>
<evidence type="ECO:0000259" key="3">
    <source>
        <dbReference type="Pfam" id="PF03435"/>
    </source>
</evidence>
<dbReference type="EMBL" id="JARQZJ010000005">
    <property type="protein sequence ID" value="KAK9871273.1"/>
    <property type="molecule type" value="Genomic_DNA"/>
</dbReference>
<keyword evidence="2" id="KW-1133">Transmembrane helix</keyword>
<dbReference type="InterPro" id="IPR051276">
    <property type="entry name" value="Saccharopine_DH-like_oxidrdct"/>
</dbReference>
<accession>A0AAW1TRH3</accession>
<gene>
    <name evidence="4" type="ORF">WA026_011543</name>
</gene>
<evidence type="ECO:0000256" key="2">
    <source>
        <dbReference type="SAM" id="Phobius"/>
    </source>
</evidence>
<dbReference type="GO" id="GO:0005886">
    <property type="term" value="C:plasma membrane"/>
    <property type="evidence" value="ECO:0007669"/>
    <property type="project" value="TreeGrafter"/>
</dbReference>
<dbReference type="AlphaFoldDB" id="A0AAW1TRH3"/>
<dbReference type="GO" id="GO:0009247">
    <property type="term" value="P:glycolipid biosynthetic process"/>
    <property type="evidence" value="ECO:0007669"/>
    <property type="project" value="TreeGrafter"/>
</dbReference>
<sequence>MAARLDIILFGATGLVGRYGLKYLHKIAREKNLTWGVAGRKEIKLRNVLNQLEEETGDETIAEVPIILADMYDSESIHVMTSKTRVLVNSCGPLRAIGEIVIKSCIKTETHYVDVSGEENFVEKVRLEYHEEAKKAGIYVVNACGVGCLLYDLGVLYIQKQFPGTLNSVDTFLNMSRDEPSPEGPYYNISTWKSAIDLLINKKELKVIQSKIPPLNTPKLYPSVSSKILPFRPKVDEGWAVALKSSDHGIMQRTQQYLYEEENIRPVQLHTYLILKYLWHLFFFIISGIIFAIMAQFEFGRKLLMKYAFYFSFGWFDTKEPSKEMCEKSWLRFTILGKGWKDMVVRAERNVRRSPIMPCCCNLKVETQLMVPLDFVWSYLVL</sequence>
<organism evidence="4 5">
    <name type="scientific">Henosepilachna vigintioctopunctata</name>
    <dbReference type="NCBI Taxonomy" id="420089"/>
    <lineage>
        <taxon>Eukaryota</taxon>
        <taxon>Metazoa</taxon>
        <taxon>Ecdysozoa</taxon>
        <taxon>Arthropoda</taxon>
        <taxon>Hexapoda</taxon>
        <taxon>Insecta</taxon>
        <taxon>Pterygota</taxon>
        <taxon>Neoptera</taxon>
        <taxon>Endopterygota</taxon>
        <taxon>Coleoptera</taxon>
        <taxon>Polyphaga</taxon>
        <taxon>Cucujiformia</taxon>
        <taxon>Coccinelloidea</taxon>
        <taxon>Coccinellidae</taxon>
        <taxon>Epilachninae</taxon>
        <taxon>Epilachnini</taxon>
        <taxon>Henosepilachna</taxon>
    </lineage>
</organism>
<keyword evidence="2" id="KW-0812">Transmembrane</keyword>